<dbReference type="SMART" id="SM00086">
    <property type="entry name" value="PAC"/>
    <property type="match status" value="1"/>
</dbReference>
<feature type="transmembrane region" description="Helical" evidence="22">
    <location>
        <begin position="157"/>
        <end position="178"/>
    </location>
</feature>
<dbReference type="InterPro" id="IPR000014">
    <property type="entry name" value="PAS"/>
</dbReference>
<dbReference type="PANTHER" id="PTHR41523">
    <property type="entry name" value="TWO-COMPONENT SYSTEM SENSOR PROTEIN"/>
    <property type="match status" value="1"/>
</dbReference>
<evidence type="ECO:0000256" key="11">
    <source>
        <dbReference type="ARBA" id="ARBA00022692"/>
    </source>
</evidence>
<protein>
    <recommendedName>
        <fullName evidence="3">histidine kinase</fullName>
        <ecNumber evidence="3">2.7.13.3</ecNumber>
    </recommendedName>
</protein>
<keyword evidence="20" id="KW-0675">Receptor</keyword>
<dbReference type="InterPro" id="IPR011102">
    <property type="entry name" value="Sig_transdc_His_kinase_HWE"/>
</dbReference>
<name>A0A1G7TNX0_9RHOB</name>
<feature type="domain" description="PAC" evidence="24">
    <location>
        <begin position="392"/>
        <end position="444"/>
    </location>
</feature>
<evidence type="ECO:0000313" key="26">
    <source>
        <dbReference type="Proteomes" id="UP000199399"/>
    </source>
</evidence>
<evidence type="ECO:0000256" key="6">
    <source>
        <dbReference type="ARBA" id="ARBA00022553"/>
    </source>
</evidence>
<keyword evidence="15" id="KW-0067">ATP-binding</keyword>
<feature type="transmembrane region" description="Helical" evidence="22">
    <location>
        <begin position="123"/>
        <end position="145"/>
    </location>
</feature>
<dbReference type="PROSITE" id="PS50112">
    <property type="entry name" value="PAS"/>
    <property type="match status" value="1"/>
</dbReference>
<evidence type="ECO:0000256" key="16">
    <source>
        <dbReference type="ARBA" id="ARBA00022989"/>
    </source>
</evidence>
<evidence type="ECO:0000256" key="12">
    <source>
        <dbReference type="ARBA" id="ARBA00022737"/>
    </source>
</evidence>
<comment type="subcellular location">
    <subcellularLocation>
        <location evidence="2">Cell membrane</location>
        <topology evidence="2">Multi-pass membrane protein</topology>
    </subcellularLocation>
</comment>
<evidence type="ECO:0000256" key="15">
    <source>
        <dbReference type="ARBA" id="ARBA00022840"/>
    </source>
</evidence>
<accession>A0A1G7TNX0</accession>
<dbReference type="InterPro" id="IPR007895">
    <property type="entry name" value="MASE1"/>
</dbReference>
<sequence>MNVSSGKPASAKLLVFYVVYVASMAFGRWVLAIPDIPIVVWPPNGVLLAILLTQPKQIWPWWVGFAALGELTGNAIWFHNPVGWALAYIAANAMAVVLAASLLRTNSRISFRFDRLSHVLKFLVICVLLAPGVSATLGSAIDAFVGKNPFTTTWPLWWLGDATGILIATPLVVSFMNAWNEKAWPQPMKFIEAAAIAVVLSLLSAWVLSRGATYAFILPMPIIWAALRFEFRGASFAVLVLTIAIAVHAQNFEHLPLSIADLVALQSKLKALILVAATIGLIVAGVARQQKQALEDLALANDRLEERVAERTHAIEAAERRFKATFENAGVGMSIVGPDGKLLRVNDSLARMLGRDVKEMEGHGIEEFTHPDDRALIEVAWAKLTADGMDEYEQEKRYLDKAEKAVWGHTTVSCVRHEDGTIAYLIKVIQDITERKRSEALRQLLMREVNHRSKNLLALVQVIARQTAKHSSDNFLDKLNERLQALAANQDILVHNEWTRVALSDLVAGQLTHFEAVADRVHLSGPPILLPPAAAQALGMAVHELATNAGKYGSLSNEDGQVDISWAVENESFHIIWRECGGPPVAPPERKGFGTTVLQKMAASTMSGEVSLDYSPKGFVWELSCPMTSLQESNSDDRRGATG</sequence>
<dbReference type="SUPFAM" id="SSF55785">
    <property type="entry name" value="PYP-like sensor domain (PAS domain)"/>
    <property type="match status" value="1"/>
</dbReference>
<keyword evidence="17" id="KW-0157">Chromophore</keyword>
<dbReference type="Proteomes" id="UP000199399">
    <property type="component" value="Unassembled WGS sequence"/>
</dbReference>
<dbReference type="EMBL" id="FNBP01000007">
    <property type="protein sequence ID" value="SDG37027.1"/>
    <property type="molecule type" value="Genomic_DNA"/>
</dbReference>
<evidence type="ECO:0000256" key="10">
    <source>
        <dbReference type="ARBA" id="ARBA00022679"/>
    </source>
</evidence>
<keyword evidence="26" id="KW-1185">Reference proteome</keyword>
<keyword evidence="14" id="KW-0418">Kinase</keyword>
<organism evidence="25 26">
    <name type="scientific">Sulfitobacter delicatus</name>
    <dbReference type="NCBI Taxonomy" id="218672"/>
    <lineage>
        <taxon>Bacteria</taxon>
        <taxon>Pseudomonadati</taxon>
        <taxon>Pseudomonadota</taxon>
        <taxon>Alphaproteobacteria</taxon>
        <taxon>Rhodobacterales</taxon>
        <taxon>Roseobacteraceae</taxon>
        <taxon>Sulfitobacter</taxon>
    </lineage>
</organism>
<evidence type="ECO:0000256" key="17">
    <source>
        <dbReference type="ARBA" id="ARBA00022991"/>
    </source>
</evidence>
<dbReference type="RefSeq" id="WP_167356428.1">
    <property type="nucleotide sequence ID" value="NZ_FNBP01000007.1"/>
</dbReference>
<dbReference type="Gene3D" id="3.30.450.20">
    <property type="entry name" value="PAS domain"/>
    <property type="match status" value="1"/>
</dbReference>
<evidence type="ECO:0000313" key="25">
    <source>
        <dbReference type="EMBL" id="SDG37027.1"/>
    </source>
</evidence>
<keyword evidence="19 22" id="KW-0472">Membrane</keyword>
<dbReference type="Pfam" id="PF13426">
    <property type="entry name" value="PAS_9"/>
    <property type="match status" value="1"/>
</dbReference>
<keyword evidence="8" id="KW-0285">Flavoprotein</keyword>
<keyword evidence="5" id="KW-0600">Photoreceptor protein</keyword>
<comment type="catalytic activity">
    <reaction evidence="1">
        <text>ATP + protein L-histidine = ADP + protein N-phospho-L-histidine.</text>
        <dbReference type="EC" id="2.7.13.3"/>
    </reaction>
</comment>
<evidence type="ECO:0000256" key="7">
    <source>
        <dbReference type="ARBA" id="ARBA00022606"/>
    </source>
</evidence>
<feature type="domain" description="PAS" evidence="23">
    <location>
        <begin position="318"/>
        <end position="378"/>
    </location>
</feature>
<dbReference type="Pfam" id="PF07536">
    <property type="entry name" value="HWE_HK"/>
    <property type="match status" value="1"/>
</dbReference>
<dbReference type="InterPro" id="IPR036890">
    <property type="entry name" value="HATPase_C_sf"/>
</dbReference>
<gene>
    <name evidence="25" type="ORF">SAMN04489759_10714</name>
</gene>
<keyword evidence="11 22" id="KW-0812">Transmembrane</keyword>
<keyword evidence="9" id="KW-0288">FMN</keyword>
<dbReference type="Pfam" id="PF05231">
    <property type="entry name" value="MASE1"/>
    <property type="match status" value="1"/>
</dbReference>
<keyword evidence="10" id="KW-0808">Transferase</keyword>
<evidence type="ECO:0000256" key="9">
    <source>
        <dbReference type="ARBA" id="ARBA00022643"/>
    </source>
</evidence>
<dbReference type="InterPro" id="IPR001610">
    <property type="entry name" value="PAC"/>
</dbReference>
<evidence type="ECO:0000256" key="1">
    <source>
        <dbReference type="ARBA" id="ARBA00000085"/>
    </source>
</evidence>
<evidence type="ECO:0000256" key="22">
    <source>
        <dbReference type="SAM" id="Phobius"/>
    </source>
</evidence>
<evidence type="ECO:0000256" key="3">
    <source>
        <dbReference type="ARBA" id="ARBA00012438"/>
    </source>
</evidence>
<keyword evidence="6" id="KW-0597">Phosphoprotein</keyword>
<dbReference type="CDD" id="cd00130">
    <property type="entry name" value="PAS"/>
    <property type="match status" value="1"/>
</dbReference>
<feature type="transmembrane region" description="Helical" evidence="22">
    <location>
        <begin position="84"/>
        <end position="103"/>
    </location>
</feature>
<feature type="transmembrane region" description="Helical" evidence="22">
    <location>
        <begin position="229"/>
        <end position="249"/>
    </location>
</feature>
<dbReference type="GO" id="GO:0004673">
    <property type="term" value="F:protein histidine kinase activity"/>
    <property type="evidence" value="ECO:0007669"/>
    <property type="project" value="UniProtKB-EC"/>
</dbReference>
<dbReference type="NCBIfam" id="TIGR00229">
    <property type="entry name" value="sensory_box"/>
    <property type="match status" value="1"/>
</dbReference>
<keyword evidence="18" id="KW-0843">Virulence</keyword>
<keyword evidence="7" id="KW-0716">Sensory transduction</keyword>
<dbReference type="GO" id="GO:0005886">
    <property type="term" value="C:plasma membrane"/>
    <property type="evidence" value="ECO:0007669"/>
    <property type="project" value="UniProtKB-SubCell"/>
</dbReference>
<evidence type="ECO:0000256" key="18">
    <source>
        <dbReference type="ARBA" id="ARBA00023026"/>
    </source>
</evidence>
<keyword evidence="13" id="KW-0547">Nucleotide-binding</keyword>
<dbReference type="GO" id="GO:0005524">
    <property type="term" value="F:ATP binding"/>
    <property type="evidence" value="ECO:0007669"/>
    <property type="project" value="UniProtKB-KW"/>
</dbReference>
<evidence type="ECO:0000256" key="20">
    <source>
        <dbReference type="ARBA" id="ARBA00023170"/>
    </source>
</evidence>
<evidence type="ECO:0000256" key="21">
    <source>
        <dbReference type="SAM" id="Coils"/>
    </source>
</evidence>
<evidence type="ECO:0000259" key="23">
    <source>
        <dbReference type="PROSITE" id="PS50112"/>
    </source>
</evidence>
<keyword evidence="4" id="KW-1003">Cell membrane</keyword>
<dbReference type="EC" id="2.7.13.3" evidence="3"/>
<keyword evidence="21" id="KW-0175">Coiled coil</keyword>
<keyword evidence="12" id="KW-0677">Repeat</keyword>
<dbReference type="PANTHER" id="PTHR41523:SF7">
    <property type="entry name" value="HISTIDINE KINASE"/>
    <property type="match status" value="1"/>
</dbReference>
<dbReference type="InterPro" id="IPR035965">
    <property type="entry name" value="PAS-like_dom_sf"/>
</dbReference>
<dbReference type="PROSITE" id="PS50113">
    <property type="entry name" value="PAC"/>
    <property type="match status" value="1"/>
</dbReference>
<evidence type="ECO:0000256" key="5">
    <source>
        <dbReference type="ARBA" id="ARBA00022543"/>
    </source>
</evidence>
<evidence type="ECO:0000256" key="14">
    <source>
        <dbReference type="ARBA" id="ARBA00022777"/>
    </source>
</evidence>
<dbReference type="SUPFAM" id="SSF55874">
    <property type="entry name" value="ATPase domain of HSP90 chaperone/DNA topoisomerase II/histidine kinase"/>
    <property type="match status" value="1"/>
</dbReference>
<feature type="coiled-coil region" evidence="21">
    <location>
        <begin position="287"/>
        <end position="321"/>
    </location>
</feature>
<evidence type="ECO:0000256" key="4">
    <source>
        <dbReference type="ARBA" id="ARBA00022475"/>
    </source>
</evidence>
<evidence type="ECO:0000256" key="8">
    <source>
        <dbReference type="ARBA" id="ARBA00022630"/>
    </source>
</evidence>
<keyword evidence="16 22" id="KW-1133">Transmembrane helix</keyword>
<dbReference type="STRING" id="218672.SAMN04489759_10714"/>
<evidence type="ECO:0000259" key="24">
    <source>
        <dbReference type="PROSITE" id="PS50113"/>
    </source>
</evidence>
<feature type="transmembrane region" description="Helical" evidence="22">
    <location>
        <begin position="269"/>
        <end position="287"/>
    </location>
</feature>
<dbReference type="AlphaFoldDB" id="A0A1G7TNX0"/>
<feature type="transmembrane region" description="Helical" evidence="22">
    <location>
        <begin position="190"/>
        <end position="209"/>
    </location>
</feature>
<evidence type="ECO:0000256" key="19">
    <source>
        <dbReference type="ARBA" id="ARBA00023136"/>
    </source>
</evidence>
<evidence type="ECO:0000256" key="13">
    <source>
        <dbReference type="ARBA" id="ARBA00022741"/>
    </source>
</evidence>
<dbReference type="GO" id="GO:0009881">
    <property type="term" value="F:photoreceptor activity"/>
    <property type="evidence" value="ECO:0007669"/>
    <property type="project" value="UniProtKB-KW"/>
</dbReference>
<dbReference type="SMART" id="SM00911">
    <property type="entry name" value="HWE_HK"/>
    <property type="match status" value="1"/>
</dbReference>
<evidence type="ECO:0000256" key="2">
    <source>
        <dbReference type="ARBA" id="ARBA00004651"/>
    </source>
</evidence>
<proteinExistence type="predicted"/>
<reference evidence="26" key="1">
    <citation type="submission" date="2016-10" db="EMBL/GenBank/DDBJ databases">
        <authorList>
            <person name="Varghese N."/>
            <person name="Submissions S."/>
        </authorList>
    </citation>
    <scope>NUCLEOTIDE SEQUENCE [LARGE SCALE GENOMIC DNA]</scope>
    <source>
        <strain evidence="26">DSM 16477</strain>
    </source>
</reference>
<feature type="transmembrane region" description="Helical" evidence="22">
    <location>
        <begin position="12"/>
        <end position="30"/>
    </location>
</feature>
<dbReference type="Gene3D" id="3.30.565.10">
    <property type="entry name" value="Histidine kinase-like ATPase, C-terminal domain"/>
    <property type="match status" value="1"/>
</dbReference>
<dbReference type="SMART" id="SM00091">
    <property type="entry name" value="PAS"/>
    <property type="match status" value="1"/>
</dbReference>
<dbReference type="InterPro" id="IPR000700">
    <property type="entry name" value="PAS-assoc_C"/>
</dbReference>